<evidence type="ECO:0000313" key="2">
    <source>
        <dbReference type="EMBL" id="KAG9194073.1"/>
    </source>
</evidence>
<feature type="compositionally biased region" description="Polar residues" evidence="1">
    <location>
        <begin position="90"/>
        <end position="100"/>
    </location>
</feature>
<feature type="compositionally biased region" description="Acidic residues" evidence="1">
    <location>
        <begin position="984"/>
        <end position="993"/>
    </location>
</feature>
<feature type="region of interest" description="Disordered" evidence="1">
    <location>
        <begin position="644"/>
        <end position="665"/>
    </location>
</feature>
<evidence type="ECO:0000256" key="1">
    <source>
        <dbReference type="SAM" id="MobiDB-lite"/>
    </source>
</evidence>
<keyword evidence="3" id="KW-1185">Reference proteome</keyword>
<dbReference type="AlphaFoldDB" id="A0AAD4IFX4"/>
<feature type="region of interest" description="Disordered" evidence="1">
    <location>
        <begin position="788"/>
        <end position="1014"/>
    </location>
</feature>
<feature type="compositionally biased region" description="Basic and acidic residues" evidence="1">
    <location>
        <begin position="694"/>
        <end position="706"/>
    </location>
</feature>
<evidence type="ECO:0000313" key="3">
    <source>
        <dbReference type="Proteomes" id="UP001199106"/>
    </source>
</evidence>
<feature type="compositionally biased region" description="Acidic residues" evidence="1">
    <location>
        <begin position="963"/>
        <end position="975"/>
    </location>
</feature>
<name>A0AAD4IFX4_9PLEO</name>
<dbReference type="Proteomes" id="UP001199106">
    <property type="component" value="Unassembled WGS sequence"/>
</dbReference>
<feature type="compositionally biased region" description="Basic and acidic residues" evidence="1">
    <location>
        <begin position="175"/>
        <end position="188"/>
    </location>
</feature>
<feature type="region of interest" description="Disordered" evidence="1">
    <location>
        <begin position="449"/>
        <end position="483"/>
    </location>
</feature>
<feature type="region of interest" description="Disordered" evidence="1">
    <location>
        <begin position="20"/>
        <end position="200"/>
    </location>
</feature>
<feature type="compositionally biased region" description="Basic and acidic residues" evidence="1">
    <location>
        <begin position="714"/>
        <end position="739"/>
    </location>
</feature>
<accession>A0AAD4IFX4</accession>
<feature type="compositionally biased region" description="Low complexity" evidence="1">
    <location>
        <begin position="139"/>
        <end position="155"/>
    </location>
</feature>
<comment type="caution">
    <text evidence="2">The sequence shown here is derived from an EMBL/GenBank/DDBJ whole genome shotgun (WGS) entry which is preliminary data.</text>
</comment>
<reference evidence="2" key="1">
    <citation type="submission" date="2021-07" db="EMBL/GenBank/DDBJ databases">
        <title>Genome Resource of American Ginseng Black Spot Pathogen Alternaria panax.</title>
        <authorList>
            <person name="Qiu C."/>
            <person name="Wang W."/>
            <person name="Liu Z."/>
        </authorList>
    </citation>
    <scope>NUCLEOTIDE SEQUENCE</scope>
    <source>
        <strain evidence="2">BNCC115425</strain>
    </source>
</reference>
<feature type="region of interest" description="Disordered" evidence="1">
    <location>
        <begin position="694"/>
        <end position="743"/>
    </location>
</feature>
<dbReference type="EMBL" id="JAANER010000002">
    <property type="protein sequence ID" value="KAG9194073.1"/>
    <property type="molecule type" value="Genomic_DNA"/>
</dbReference>
<feature type="compositionally biased region" description="Polar residues" evidence="1">
    <location>
        <begin position="824"/>
        <end position="843"/>
    </location>
</feature>
<protein>
    <submittedName>
        <fullName evidence="2">Uncharacterized protein</fullName>
    </submittedName>
</protein>
<gene>
    <name evidence="2" type="ORF">G6011_04108</name>
</gene>
<feature type="compositionally biased region" description="Acidic residues" evidence="1">
    <location>
        <begin position="809"/>
        <end position="823"/>
    </location>
</feature>
<sequence>MSEPAPDVYAMLESSFQASPHLRQTKRLPLRSDDYRTYSRAAAPLKRDYSYTTQATDDTDSTAESDHNTPLPSPGLLKGADSGLPPTPPTASQDGTSAQMPEQPPLADSVRNSLISHKSSLSTPVNARSPPTPDPSPPRTNASNASNSTNGTNATLERPPICTYPSSRADSFQTAREDPFSSDHDDSRSVTPANDRLSTVEEDRGLGLAFEHDQSDVTPTNAHGPYFPATEHVDSTVGAEADKGSQVVEDIPDREWNTDLMRNVTVRRKRRPDYKSPAKGAKFATEPVAEAVAEPAEPAEPAVTIVEAASPTLSNRARRASSLRERVEASHHSPVTPSIENFAQSIGWPSEGESMSGGKHRDSTNKRLSTASVASTVVSAHVIITPPRRTQTLRHSGRNMAYRRDISAPSELGSGTYSNRNSIISQYDDVPPRRLLHKRTNIADRSARFSTDSDVSSHRIMSPSLSLRSRTIDSSAHTQAHQESLRNVLQPAADILSRHSTIARSGASYHKRVNSAPEATRRTLPPKPRNFTELRPSESPRPMETPSQPPLQRAPSPTLSPKPRRASPTSRKGRRQEPVVTDVKSPGTLENIPPNLPGQGVDGPAERDVFMGASHPVEDARVPSALTDRVRRLLAARETAEEATLVVDSKQNPATSENLDKFSPLKDELQLRQGAQLSRPVSWGKRASLHQESVLDDRVYTPEMKRRSQASRPDSGDHGRVSFDRSASRSASRTEEHANARHLYSQSTPFSQFSDTVEVTEATAVSIYPHNNNSVLVVQQSRGNSLLPQQRQLQDVREVPTSPTPPFVDADEALQEAREEIDDSYSQPTLTFEPSTPPMQSDLPQPDGVESPLENPRDPPEPPKINFIPPTPMEELEKELVPGPPGPPERSDSHPQRRLSVLQRARRYSDNLITPLFARASNNRSRYASDSHGHTHRNPSVPSVNDEDGTLHPFWRPRGFWDGFEDGDSDSDEEGGLPQGGDTSDIEDPEPEPEPPRSRRASTLGNKLKGGFRGSGGFLIGNSLGVERAGTNKRRHHVTLPPHFRTPRTAGHLAEPKVLIQAPTQALGRHRGGGVTKRRSSHDLRRTASMPDNMSTVSFEYEQSRREGRGSWRQGKSLPGLKKYHVQYIGISGVKERLRERRTEKRREKIRRSIGSRYYVDPVAPGSAFSQ</sequence>
<feature type="compositionally biased region" description="Polar residues" evidence="1">
    <location>
        <begin position="110"/>
        <end position="125"/>
    </location>
</feature>
<proteinExistence type="predicted"/>
<feature type="region of interest" description="Disordered" evidence="1">
    <location>
        <begin position="506"/>
        <end position="606"/>
    </location>
</feature>
<organism evidence="2 3">
    <name type="scientific">Alternaria panax</name>
    <dbReference type="NCBI Taxonomy" id="48097"/>
    <lineage>
        <taxon>Eukaryota</taxon>
        <taxon>Fungi</taxon>
        <taxon>Dikarya</taxon>
        <taxon>Ascomycota</taxon>
        <taxon>Pezizomycotina</taxon>
        <taxon>Dothideomycetes</taxon>
        <taxon>Pleosporomycetidae</taxon>
        <taxon>Pleosporales</taxon>
        <taxon>Pleosporineae</taxon>
        <taxon>Pleosporaceae</taxon>
        <taxon>Alternaria</taxon>
        <taxon>Alternaria sect. Panax</taxon>
    </lineage>
</organism>
<feature type="compositionally biased region" description="Polar residues" evidence="1">
    <location>
        <begin position="463"/>
        <end position="483"/>
    </location>
</feature>
<feature type="compositionally biased region" description="Polar residues" evidence="1">
    <location>
        <begin position="164"/>
        <end position="174"/>
    </location>
</feature>